<protein>
    <submittedName>
        <fullName evidence="2">Thioesterase</fullName>
    </submittedName>
</protein>
<organism evidence="2 3">
    <name type="scientific">Halomonas salipaludis</name>
    <dbReference type="NCBI Taxonomy" id="2032625"/>
    <lineage>
        <taxon>Bacteria</taxon>
        <taxon>Pseudomonadati</taxon>
        <taxon>Pseudomonadota</taxon>
        <taxon>Gammaproteobacteria</taxon>
        <taxon>Oceanospirillales</taxon>
        <taxon>Halomonadaceae</taxon>
        <taxon>Halomonas</taxon>
    </lineage>
</organism>
<reference evidence="2 3" key="1">
    <citation type="submission" date="2017-08" db="EMBL/GenBank/DDBJ databases">
        <title>Halomonas alkalisoli sp. nov., isolated from saline alkaline soil.</title>
        <authorList>
            <person name="Wang D."/>
            <person name="Zhang G."/>
        </authorList>
    </citation>
    <scope>NUCLEOTIDE SEQUENCE [LARGE SCALE GENOMIC DNA]</scope>
    <source>
        <strain evidence="2 3">WRN001</strain>
    </source>
</reference>
<dbReference type="OrthoDB" id="572024at2"/>
<dbReference type="InterPro" id="IPR012660">
    <property type="entry name" value="YiiD_C"/>
</dbReference>
<sequence length="172" mass="18818">MDIPRRPGQPHPRLALPKAGLGDDLEAFQHWLQQAIPQVAHLGIQRMGLDGEALEWHLELAPSLNDKGTGFGGAMASQAILIGWCWLTLWLRQQGRAQDVVIADARQRFLAPVSGDYRLRCEPASADGVAALRERLTNRGKGRISLVQHLYCGETLCFEAGGDYAVLPSSPT</sequence>
<dbReference type="SUPFAM" id="SSF54637">
    <property type="entry name" value="Thioesterase/thiol ester dehydrase-isomerase"/>
    <property type="match status" value="1"/>
</dbReference>
<feature type="domain" description="Thioesterase putative" evidence="1">
    <location>
        <begin position="27"/>
        <end position="167"/>
    </location>
</feature>
<name>A0A2A2F048_9GAMM</name>
<dbReference type="EMBL" id="NSKB01000002">
    <property type="protein sequence ID" value="PAU77997.1"/>
    <property type="molecule type" value="Genomic_DNA"/>
</dbReference>
<evidence type="ECO:0000313" key="2">
    <source>
        <dbReference type="EMBL" id="PAU77997.1"/>
    </source>
</evidence>
<dbReference type="Pfam" id="PF09500">
    <property type="entry name" value="YiiD_C"/>
    <property type="match status" value="1"/>
</dbReference>
<proteinExistence type="predicted"/>
<dbReference type="Gene3D" id="3.10.129.10">
    <property type="entry name" value="Hotdog Thioesterase"/>
    <property type="match status" value="1"/>
</dbReference>
<gene>
    <name evidence="2" type="ORF">CK498_04470</name>
</gene>
<dbReference type="AlphaFoldDB" id="A0A2A2F048"/>
<dbReference type="RefSeq" id="WP_095619676.1">
    <property type="nucleotide sequence ID" value="NZ_NSKB01000002.1"/>
</dbReference>
<accession>A0A2A2F048</accession>
<keyword evidence="3" id="KW-1185">Reference proteome</keyword>
<dbReference type="Proteomes" id="UP000217771">
    <property type="component" value="Unassembled WGS sequence"/>
</dbReference>
<comment type="caution">
    <text evidence="2">The sequence shown here is derived from an EMBL/GenBank/DDBJ whole genome shotgun (WGS) entry which is preliminary data.</text>
</comment>
<evidence type="ECO:0000259" key="1">
    <source>
        <dbReference type="Pfam" id="PF09500"/>
    </source>
</evidence>
<evidence type="ECO:0000313" key="3">
    <source>
        <dbReference type="Proteomes" id="UP000217771"/>
    </source>
</evidence>
<dbReference type="InterPro" id="IPR029069">
    <property type="entry name" value="HotDog_dom_sf"/>
</dbReference>